<feature type="region of interest" description="Disordered" evidence="8">
    <location>
        <begin position="987"/>
        <end position="1032"/>
    </location>
</feature>
<dbReference type="Proteomes" id="UP000028828">
    <property type="component" value="Unassembled WGS sequence"/>
</dbReference>
<keyword evidence="3 7" id="KW-0479">Metal-binding</keyword>
<dbReference type="InterPro" id="IPR003000">
    <property type="entry name" value="Sirtuin"/>
</dbReference>
<feature type="domain" description="Deacetylase sirtuin-type" evidence="9">
    <location>
        <begin position="166"/>
        <end position="525"/>
    </location>
</feature>
<feature type="binding site" evidence="7">
    <location>
        <position position="426"/>
    </location>
    <ligand>
        <name>Zn(2+)</name>
        <dbReference type="ChEBI" id="CHEBI:29105"/>
    </ligand>
</feature>
<feature type="compositionally biased region" description="Low complexity" evidence="8">
    <location>
        <begin position="1016"/>
        <end position="1032"/>
    </location>
</feature>
<dbReference type="EC" id="2.3.1.286" evidence="1"/>
<feature type="region of interest" description="Disordered" evidence="8">
    <location>
        <begin position="531"/>
        <end position="585"/>
    </location>
</feature>
<dbReference type="GO" id="GO:0005634">
    <property type="term" value="C:nucleus"/>
    <property type="evidence" value="ECO:0007669"/>
    <property type="project" value="TreeGrafter"/>
</dbReference>
<feature type="compositionally biased region" description="Low complexity" evidence="8">
    <location>
        <begin position="1202"/>
        <end position="1265"/>
    </location>
</feature>
<feature type="compositionally biased region" description="Basic and acidic residues" evidence="8">
    <location>
        <begin position="570"/>
        <end position="585"/>
    </location>
</feature>
<dbReference type="Pfam" id="PF02146">
    <property type="entry name" value="SIR2"/>
    <property type="match status" value="1"/>
</dbReference>
<feature type="active site" description="Proton acceptor" evidence="7">
    <location>
        <position position="390"/>
    </location>
</feature>
<dbReference type="InterPro" id="IPR026590">
    <property type="entry name" value="Ssirtuin_cat_dom"/>
</dbReference>
<feature type="region of interest" description="Disordered" evidence="8">
    <location>
        <begin position="838"/>
        <end position="874"/>
    </location>
</feature>
<dbReference type="GO" id="GO:0046872">
    <property type="term" value="F:metal ion binding"/>
    <property type="evidence" value="ECO:0007669"/>
    <property type="project" value="UniProtKB-KW"/>
</dbReference>
<evidence type="ECO:0000256" key="3">
    <source>
        <dbReference type="ARBA" id="ARBA00022723"/>
    </source>
</evidence>
<dbReference type="EMBL" id="AEYI02002130">
    <property type="protein sequence ID" value="KFG29742.1"/>
    <property type="molecule type" value="Genomic_DNA"/>
</dbReference>
<feature type="compositionally biased region" description="Low complexity" evidence="8">
    <location>
        <begin position="9"/>
        <end position="49"/>
    </location>
</feature>
<evidence type="ECO:0000259" key="9">
    <source>
        <dbReference type="PROSITE" id="PS50305"/>
    </source>
</evidence>
<comment type="similarity">
    <text evidence="6">Belongs to the sirtuin family. Class IV subfamily.</text>
</comment>
<feature type="compositionally biased region" description="Low complexity" evidence="8">
    <location>
        <begin position="116"/>
        <end position="135"/>
    </location>
</feature>
<dbReference type="InterPro" id="IPR050134">
    <property type="entry name" value="NAD-dep_sirtuin_deacylases"/>
</dbReference>
<feature type="compositionally biased region" description="Low complexity" evidence="8">
    <location>
        <begin position="1602"/>
        <end position="1613"/>
    </location>
</feature>
<feature type="compositionally biased region" description="Basic and acidic residues" evidence="8">
    <location>
        <begin position="1663"/>
        <end position="1687"/>
    </location>
</feature>
<feature type="compositionally biased region" description="Basic and acidic residues" evidence="8">
    <location>
        <begin position="1109"/>
        <end position="1124"/>
    </location>
</feature>
<dbReference type="GO" id="GO:0000122">
    <property type="term" value="P:negative regulation of transcription by RNA polymerase II"/>
    <property type="evidence" value="ECO:0007669"/>
    <property type="project" value="TreeGrafter"/>
</dbReference>
<feature type="region of interest" description="Disordered" evidence="8">
    <location>
        <begin position="625"/>
        <end position="651"/>
    </location>
</feature>
<evidence type="ECO:0000313" key="11">
    <source>
        <dbReference type="Proteomes" id="UP000028828"/>
    </source>
</evidence>
<feature type="compositionally biased region" description="Basic and acidic residues" evidence="8">
    <location>
        <begin position="734"/>
        <end position="775"/>
    </location>
</feature>
<dbReference type="Gene3D" id="3.40.50.1220">
    <property type="entry name" value="TPP-binding domain"/>
    <property type="match status" value="2"/>
</dbReference>
<evidence type="ECO:0000256" key="5">
    <source>
        <dbReference type="ARBA" id="ARBA00023027"/>
    </source>
</evidence>
<feature type="region of interest" description="Disordered" evidence="8">
    <location>
        <begin position="1098"/>
        <end position="1151"/>
    </location>
</feature>
<dbReference type="GO" id="GO:0016757">
    <property type="term" value="F:glycosyltransferase activity"/>
    <property type="evidence" value="ECO:0007669"/>
    <property type="project" value="UniProtKB-KW"/>
</dbReference>
<feature type="compositionally biased region" description="Low complexity" evidence="8">
    <location>
        <begin position="1294"/>
        <end position="1304"/>
    </location>
</feature>
<protein>
    <recommendedName>
        <fullName evidence="1">protein acetyllysine N-acetyltransferase</fullName>
        <ecNumber evidence="1">2.3.1.286</ecNumber>
    </recommendedName>
</protein>
<feature type="compositionally biased region" description="Basic and acidic residues" evidence="8">
    <location>
        <begin position="531"/>
        <end position="548"/>
    </location>
</feature>
<gene>
    <name evidence="10" type="ORF">TGP89_267360</name>
</gene>
<proteinExistence type="inferred from homology"/>
<feature type="region of interest" description="Disordered" evidence="8">
    <location>
        <begin position="789"/>
        <end position="810"/>
    </location>
</feature>
<dbReference type="PROSITE" id="PS50305">
    <property type="entry name" value="SIRTUIN"/>
    <property type="match status" value="1"/>
</dbReference>
<feature type="region of interest" description="Disordered" evidence="8">
    <location>
        <begin position="1486"/>
        <end position="1614"/>
    </location>
</feature>
<feature type="binding site" evidence="7">
    <location>
        <position position="401"/>
    </location>
    <ligand>
        <name>Zn(2+)</name>
        <dbReference type="ChEBI" id="CHEBI:29105"/>
    </ligand>
</feature>
<evidence type="ECO:0000256" key="6">
    <source>
        <dbReference type="ARBA" id="ARBA00038170"/>
    </source>
</evidence>
<dbReference type="GO" id="GO:0070403">
    <property type="term" value="F:NAD+ binding"/>
    <property type="evidence" value="ECO:0007669"/>
    <property type="project" value="InterPro"/>
</dbReference>
<evidence type="ECO:0000256" key="2">
    <source>
        <dbReference type="ARBA" id="ARBA00022679"/>
    </source>
</evidence>
<feature type="region of interest" description="Disordered" evidence="8">
    <location>
        <begin position="682"/>
        <end position="775"/>
    </location>
</feature>
<feature type="compositionally biased region" description="Basic and acidic residues" evidence="8">
    <location>
        <begin position="1544"/>
        <end position="1601"/>
    </location>
</feature>
<evidence type="ECO:0000256" key="8">
    <source>
        <dbReference type="SAM" id="MobiDB-lite"/>
    </source>
</evidence>
<evidence type="ECO:0000256" key="1">
    <source>
        <dbReference type="ARBA" id="ARBA00012928"/>
    </source>
</evidence>
<keyword evidence="4 7" id="KW-0862">Zinc</keyword>
<comment type="caution">
    <text evidence="10">The sequence shown here is derived from an EMBL/GenBank/DDBJ whole genome shotgun (WGS) entry which is preliminary data.</text>
</comment>
<feature type="compositionally biased region" description="Basic and acidic residues" evidence="8">
    <location>
        <begin position="848"/>
        <end position="874"/>
    </location>
</feature>
<feature type="compositionally biased region" description="Low complexity" evidence="8">
    <location>
        <begin position="1486"/>
        <end position="1532"/>
    </location>
</feature>
<organism evidence="10 11">
    <name type="scientific">Toxoplasma gondii p89</name>
    <dbReference type="NCBI Taxonomy" id="943119"/>
    <lineage>
        <taxon>Eukaryota</taxon>
        <taxon>Sar</taxon>
        <taxon>Alveolata</taxon>
        <taxon>Apicomplexa</taxon>
        <taxon>Conoidasida</taxon>
        <taxon>Coccidia</taxon>
        <taxon>Eucoccidiorida</taxon>
        <taxon>Eimeriorina</taxon>
        <taxon>Sarcocystidae</taxon>
        <taxon>Toxoplasma</taxon>
    </lineage>
</organism>
<keyword evidence="5" id="KW-0520">NAD</keyword>
<feature type="compositionally biased region" description="Low complexity" evidence="8">
    <location>
        <begin position="1641"/>
        <end position="1662"/>
    </location>
</feature>
<feature type="compositionally biased region" description="Basic and acidic residues" evidence="8">
    <location>
        <begin position="55"/>
        <end position="69"/>
    </location>
</feature>
<sequence>MEKRHSEISPRTASSLSSSSRSTSLPVPSLSSLSLSSSFPSTSPTLTALGYASRLSEHPDRGPVGRPELEESDEATLEKKLSRVVDLFREEAARRSSSFTELPQANHACATETPRSLADAAPSLPSPCSCPQALSTSVAAEEDSRRGARDGGEEGRGETRVRQAEKQEREASLQTFRTRRKLTDTPGGVCVHTGAGISTSAGILDFRGPSGVWTLEAKGQTLSDDGKDAVQVSFGRHRRPVCEFHLALPTLTHLLLRTFAALPASSWVTPHSRDVRSSSSSSPSSSSPSSPSSSPSSSSAAASSLSSSPSSSSSSSSSVPVCPSSPSSPFAFRMPSSSLSRFSPGAVSSPGVCGGDASLSPPLVRYIITQNVDGLHARCGTPFSRLGEVHGSMFTERCDACARRFLRDFPLPTLSFQPTGRLCGLCSFPPSGVCTDVLLDWHDRYERVFETLCLRHTRAASLHLCLGSSLQIEPACHFPGRERRRGSALVVANLQETPLDRKAEVCLRYTTDGVAARLGRAFGALAPEDLRGSRGTKERVSSGERAKGMEGGNDGAEERVAEEEGATTMETEKAVESRDRDGEEGSGRRLRLLWGWGAEGGRWGRFLHDDEEEEEMKFRKIKRLRDDRTDASASAKSGELPETPEEESSIPSAPFIRTSFLFVARLPLDALPAVVPPCVPPAAGSGPKAGKRRKKATQADVSQENEAVKRPAVNGCGEVTKEARESGAANPAKAEPREGRERGSEETGDSKLCEEVDTTESKEDSPKERGPDDRVDAWIEEFYATEHVTHPRCQQQASNGRPPSSCLWGPAPRPRRGQRCLLRLACGLKIEEIPLHSRGQSAGVESRPGGEECTQREGEEYTQREGGAGRRELKGGRCASGCGDAFSARISHVDALRGLWVLDIFRDTRLRLFLWYGTTVELVLFHAPLQRSLEVDVWQFQLACTRGTAPASLPPSLAFALQRERAEPPPRTTRLLAAENACEQTLKTRHTHCKTRENEKDREKEEIEGESERGESASTSGSPASSLFSPSASDYDRAIDVSGGERRGVVSWLSSSSLCMRPPFAPVESRATKKRASPWRRTRLVACLGMLRLDEQQEESTELSNVLEEPAKTKTESRKAENGEAVRLNTSELSDSLNVSSSSRDPAAPSSSACAAAAREIPLPDAFASLFRLHALATLPQSRQKLVDTLQKLKRKKQPNFSSSLSSSSLSSSSSSSSLSSSSSSSSSLASSSSSSSSLASSSSSSSSSSLASSSLASSVSSTSSYRLRRRPALKAPPPLPKRPRPQNKKEVFSSSQLPLLLSVELEHLTGENLTEGKVEKGEEKKEGEKKEGEKKEGEKRVERLLPLVPRAVEGERRHPSCSESRSPSVSWSFFEEEEAVNGDFDIGENKRVSVLEKSEDADEGEPRANEAQVGFSTLRLEERMGTEKDANVDERDLLPRPVFITCEDFELGELFDLSVQTEAKQALSATHQWRTVYALPISDVSSSLSSSSSSPSSSFSLSSPCSASTFVSSSGSVPSDFSAASSSDSTPRCPSRCSASCVERTDSPQDSRGKAREKREKREEREEREKREEREEREKREKREREASREGAKKAQEGKKSAVAASATTEATNLRSFQALWDSVYRDLLAVQREASKGIRAWSSPSSSSSLSPPSSAASPRRSAETELKKPMGGSRDRREFSRPETAEATDSAEVQKSDEDACRRKLAEAVLVPPVVWQALRLFPIWALFHCVDAFECM</sequence>
<feature type="compositionally biased region" description="Low complexity" evidence="8">
    <location>
        <begin position="277"/>
        <end position="320"/>
    </location>
</feature>
<evidence type="ECO:0000256" key="4">
    <source>
        <dbReference type="ARBA" id="ARBA00022833"/>
    </source>
</evidence>
<feature type="compositionally biased region" description="Low complexity" evidence="8">
    <location>
        <begin position="1131"/>
        <end position="1151"/>
    </location>
</feature>
<feature type="region of interest" description="Disordered" evidence="8">
    <location>
        <begin position="1640"/>
        <end position="1701"/>
    </location>
</feature>
<name>A0A086JC74_TOXGO</name>
<evidence type="ECO:0000256" key="7">
    <source>
        <dbReference type="PROSITE-ProRule" id="PRU00236"/>
    </source>
</evidence>
<accession>A0A086JC74</accession>
<dbReference type="PANTHER" id="PTHR11085:SF12">
    <property type="entry name" value="NAD-DEPENDENT PROTEIN DEACYLASE SIRTUIN-6"/>
    <property type="match status" value="1"/>
</dbReference>
<keyword evidence="10" id="KW-0328">Glycosyltransferase</keyword>
<feature type="region of interest" description="Disordered" evidence="8">
    <location>
        <begin position="270"/>
        <end position="320"/>
    </location>
</feature>
<evidence type="ECO:0000313" key="10">
    <source>
        <dbReference type="EMBL" id="KFG29742.1"/>
    </source>
</evidence>
<keyword evidence="2 10" id="KW-0808">Transferase</keyword>
<dbReference type="OrthoDB" id="333243at2759"/>
<dbReference type="VEuPathDB" id="ToxoDB:TGP89_267360"/>
<dbReference type="GO" id="GO:0017136">
    <property type="term" value="F:histone deacetylase activity, NAD-dependent"/>
    <property type="evidence" value="ECO:0007669"/>
    <property type="project" value="TreeGrafter"/>
</dbReference>
<feature type="compositionally biased region" description="Basic and acidic residues" evidence="8">
    <location>
        <begin position="1305"/>
        <end position="1344"/>
    </location>
</feature>
<feature type="region of interest" description="Disordered" evidence="8">
    <location>
        <begin position="1"/>
        <end position="77"/>
    </location>
</feature>
<dbReference type="SUPFAM" id="SSF52467">
    <property type="entry name" value="DHS-like NAD/FAD-binding domain"/>
    <property type="match status" value="2"/>
</dbReference>
<dbReference type="PANTHER" id="PTHR11085">
    <property type="entry name" value="NAD-DEPENDENT PROTEIN DEACYLASE SIRTUIN-5, MITOCHONDRIAL-RELATED"/>
    <property type="match status" value="1"/>
</dbReference>
<feature type="binding site" evidence="7">
    <location>
        <position position="423"/>
    </location>
    <ligand>
        <name>Zn(2+)</name>
        <dbReference type="ChEBI" id="CHEBI:29105"/>
    </ligand>
</feature>
<feature type="region of interest" description="Disordered" evidence="8">
    <location>
        <begin position="113"/>
        <end position="173"/>
    </location>
</feature>
<feature type="compositionally biased region" description="Basic and acidic residues" evidence="8">
    <location>
        <begin position="994"/>
        <end position="1015"/>
    </location>
</feature>
<reference evidence="10 11" key="1">
    <citation type="submission" date="2014-03" db="EMBL/GenBank/DDBJ databases">
        <authorList>
            <person name="Sibley D."/>
            <person name="Venepally P."/>
            <person name="Karamycheva S."/>
            <person name="Hadjithomas M."/>
            <person name="Khan A."/>
            <person name="Brunk B."/>
            <person name="Roos D."/>
            <person name="Caler E."/>
            <person name="Lorenzi H."/>
        </authorList>
    </citation>
    <scope>NUCLEOTIDE SEQUENCE [LARGE SCALE GENOMIC DNA]</scope>
    <source>
        <strain evidence="11">p89</strain>
    </source>
</reference>
<dbReference type="GO" id="GO:0003714">
    <property type="term" value="F:transcription corepressor activity"/>
    <property type="evidence" value="ECO:0007669"/>
    <property type="project" value="TreeGrafter"/>
</dbReference>
<dbReference type="Gene3D" id="2.20.28.200">
    <property type="match status" value="1"/>
</dbReference>
<feature type="binding site" evidence="7">
    <location>
        <position position="398"/>
    </location>
    <ligand>
        <name>Zn(2+)</name>
        <dbReference type="ChEBI" id="CHEBI:29105"/>
    </ligand>
</feature>
<feature type="compositionally biased region" description="Basic and acidic residues" evidence="8">
    <location>
        <begin position="142"/>
        <end position="171"/>
    </location>
</feature>
<feature type="region of interest" description="Disordered" evidence="8">
    <location>
        <begin position="1194"/>
        <end position="1370"/>
    </location>
</feature>
<feature type="compositionally biased region" description="Polar residues" evidence="8">
    <location>
        <begin position="792"/>
        <end position="802"/>
    </location>
</feature>
<dbReference type="InterPro" id="IPR029035">
    <property type="entry name" value="DHS-like_NAD/FAD-binding_dom"/>
</dbReference>